<sequence length="54" mass="6219">MDCIPILICTSLLQTNFPLCRCRFLHSAVLLPCQTTISIARYMQLIGNHQHQVY</sequence>
<name>K3Y403_SETIT</name>
<evidence type="ECO:0000313" key="2">
    <source>
        <dbReference type="Proteomes" id="UP000004995"/>
    </source>
</evidence>
<dbReference type="Gramene" id="KQL08947">
    <property type="protein sequence ID" value="KQL08947"/>
    <property type="gene ID" value="SETIT_008941mg"/>
</dbReference>
<protein>
    <submittedName>
        <fullName evidence="1">Uncharacterized protein</fullName>
    </submittedName>
</protein>
<dbReference type="InParanoid" id="K3Y403"/>
<organism evidence="1 2">
    <name type="scientific">Setaria italica</name>
    <name type="common">Foxtail millet</name>
    <name type="synonym">Panicum italicum</name>
    <dbReference type="NCBI Taxonomy" id="4555"/>
    <lineage>
        <taxon>Eukaryota</taxon>
        <taxon>Viridiplantae</taxon>
        <taxon>Streptophyta</taxon>
        <taxon>Embryophyta</taxon>
        <taxon>Tracheophyta</taxon>
        <taxon>Spermatophyta</taxon>
        <taxon>Magnoliopsida</taxon>
        <taxon>Liliopsida</taxon>
        <taxon>Poales</taxon>
        <taxon>Poaceae</taxon>
        <taxon>PACMAD clade</taxon>
        <taxon>Panicoideae</taxon>
        <taxon>Panicodae</taxon>
        <taxon>Paniceae</taxon>
        <taxon>Cenchrinae</taxon>
        <taxon>Setaria</taxon>
    </lineage>
</organism>
<dbReference type="AlphaFoldDB" id="K3Y403"/>
<dbReference type="EnsemblPlants" id="KQL08947">
    <property type="protein sequence ID" value="KQL08947"/>
    <property type="gene ID" value="SETIT_008941mg"/>
</dbReference>
<reference evidence="1" key="2">
    <citation type="submission" date="2018-08" db="UniProtKB">
        <authorList>
            <consortium name="EnsemblPlants"/>
        </authorList>
    </citation>
    <scope>IDENTIFICATION</scope>
    <source>
        <strain evidence="1">Yugu1</strain>
    </source>
</reference>
<evidence type="ECO:0000313" key="1">
    <source>
        <dbReference type="EnsemblPlants" id="KQL08947"/>
    </source>
</evidence>
<dbReference type="HOGENOM" id="CLU_3053973_0_0_1"/>
<accession>K3Y403</accession>
<dbReference type="Proteomes" id="UP000004995">
    <property type="component" value="Unassembled WGS sequence"/>
</dbReference>
<reference evidence="2" key="1">
    <citation type="journal article" date="2012" name="Nat. Biotechnol.">
        <title>Reference genome sequence of the model plant Setaria.</title>
        <authorList>
            <person name="Bennetzen J.L."/>
            <person name="Schmutz J."/>
            <person name="Wang H."/>
            <person name="Percifield R."/>
            <person name="Hawkins J."/>
            <person name="Pontaroli A.C."/>
            <person name="Estep M."/>
            <person name="Feng L."/>
            <person name="Vaughn J.N."/>
            <person name="Grimwood J."/>
            <person name="Jenkins J."/>
            <person name="Barry K."/>
            <person name="Lindquist E."/>
            <person name="Hellsten U."/>
            <person name="Deshpande S."/>
            <person name="Wang X."/>
            <person name="Wu X."/>
            <person name="Mitros T."/>
            <person name="Triplett J."/>
            <person name="Yang X."/>
            <person name="Ye C.Y."/>
            <person name="Mauro-Herrera M."/>
            <person name="Wang L."/>
            <person name="Li P."/>
            <person name="Sharma M."/>
            <person name="Sharma R."/>
            <person name="Ronald P.C."/>
            <person name="Panaud O."/>
            <person name="Kellogg E.A."/>
            <person name="Brutnell T.P."/>
            <person name="Doust A.N."/>
            <person name="Tuskan G.A."/>
            <person name="Rokhsar D."/>
            <person name="Devos K.M."/>
        </authorList>
    </citation>
    <scope>NUCLEOTIDE SEQUENCE [LARGE SCALE GENOMIC DNA]</scope>
    <source>
        <strain evidence="2">cv. Yugu1</strain>
    </source>
</reference>
<dbReference type="EMBL" id="AGNK02002165">
    <property type="status" value="NOT_ANNOTATED_CDS"/>
    <property type="molecule type" value="Genomic_DNA"/>
</dbReference>
<proteinExistence type="predicted"/>
<keyword evidence="2" id="KW-1185">Reference proteome</keyword>